<dbReference type="SUPFAM" id="SSF56519">
    <property type="entry name" value="Penicillin binding protein dimerisation domain"/>
    <property type="match status" value="1"/>
</dbReference>
<feature type="transmembrane region" description="Helical" evidence="4">
    <location>
        <begin position="6"/>
        <end position="25"/>
    </location>
</feature>
<name>A0A7V2ZIV8_9BACT</name>
<feature type="domain" description="PASTA" evidence="5">
    <location>
        <begin position="591"/>
        <end position="650"/>
    </location>
</feature>
<dbReference type="Pfam" id="PF03793">
    <property type="entry name" value="PASTA"/>
    <property type="match status" value="1"/>
</dbReference>
<dbReference type="PANTHER" id="PTHR30627:SF1">
    <property type="entry name" value="PEPTIDOGLYCAN D,D-TRANSPEPTIDASE FTSI"/>
    <property type="match status" value="1"/>
</dbReference>
<sequence length="659" mass="73912">MNNTRALVVIFAVLILVTVLVIRLANIQLIKSEEYSYYAIQQQTDVEKIEADFGLIYDRENNLLVYNRNDVTFYADLAMIPKPKREIIAEKFSKVIGKPKGYFLNLLKGKKGTITFAKKVTSEQLKSLGDLKIPGLYYKDDPTRINHYGNLASHILGYVNKEHKPISGVTEFFKKEIEGIDGQRKIIKNAIGELVSIEEDETQPAIPGSNLVLTINKDYQSVLEEELRKGLEKFKAQSATGIIMNPNTGEILALANVDDYDPNFYWQYTDFQRRNRAITDTYEPGSTFKPFTLAALLDRKLCSLSENLYLENGTYQFKNVKIRDTHPHKYLNVAEILEQSSNIGMAKLVQRISDDEFYKYLRGFGFGNLTSIQLPGEAAGKIKKPNDWSKISKAYMSFGYEISVTPLQLITAFSALINGGVLYEPHLLLKRINHNGELEFEFEPKPVRRVLSEQTSVLMKNILRGVVKNGTGKNADVEFISVGGKTGTSQKLVDGSYSKVQYNSSFIGFFPVEDPQVVCLILFNSPDVGKYGGLVAAPVFKSVAERIVEKDFNKFEKYIDESFKQKLLIASLGKENSVDDSNQIKLKEVKLPSDKRMPDLINCSARDAINALTRMGVKYKINGSGVVINQSIQPGSKISSNQICILNCSEVTISGASVY</sequence>
<dbReference type="GO" id="GO:0071555">
    <property type="term" value="P:cell wall organization"/>
    <property type="evidence" value="ECO:0007669"/>
    <property type="project" value="TreeGrafter"/>
</dbReference>
<dbReference type="AlphaFoldDB" id="A0A7V2ZIV8"/>
<dbReference type="Gene3D" id="3.90.1310.10">
    <property type="entry name" value="Penicillin-binding protein 2a (Domain 2)"/>
    <property type="match status" value="1"/>
</dbReference>
<dbReference type="Gene3D" id="3.40.710.10">
    <property type="entry name" value="DD-peptidase/beta-lactamase superfamily"/>
    <property type="match status" value="1"/>
</dbReference>
<dbReference type="InterPro" id="IPR005311">
    <property type="entry name" value="PBP_dimer"/>
</dbReference>
<keyword evidence="2" id="KW-0121">Carboxypeptidase</keyword>
<dbReference type="GO" id="GO:0008658">
    <property type="term" value="F:penicillin binding"/>
    <property type="evidence" value="ECO:0007669"/>
    <property type="project" value="InterPro"/>
</dbReference>
<evidence type="ECO:0000256" key="1">
    <source>
        <dbReference type="ARBA" id="ARBA00004370"/>
    </source>
</evidence>
<dbReference type="PANTHER" id="PTHR30627">
    <property type="entry name" value="PEPTIDOGLYCAN D,D-TRANSPEPTIDASE"/>
    <property type="match status" value="1"/>
</dbReference>
<gene>
    <name evidence="6" type="ORF">ENS31_04230</name>
</gene>
<evidence type="ECO:0000259" key="5">
    <source>
        <dbReference type="PROSITE" id="PS51178"/>
    </source>
</evidence>
<comment type="caution">
    <text evidence="6">The sequence shown here is derived from an EMBL/GenBank/DDBJ whole genome shotgun (WGS) entry which is preliminary data.</text>
</comment>
<dbReference type="Pfam" id="PF03717">
    <property type="entry name" value="PBP_dimer"/>
    <property type="match status" value="1"/>
</dbReference>
<keyword evidence="2" id="KW-0645">Protease</keyword>
<keyword evidence="2" id="KW-0378">Hydrolase</keyword>
<dbReference type="InterPro" id="IPR005543">
    <property type="entry name" value="PASTA_dom"/>
</dbReference>
<dbReference type="PROSITE" id="PS51178">
    <property type="entry name" value="PASTA"/>
    <property type="match status" value="1"/>
</dbReference>
<evidence type="ECO:0000313" key="6">
    <source>
        <dbReference type="EMBL" id="HFI90726.1"/>
    </source>
</evidence>
<dbReference type="InterPro" id="IPR036138">
    <property type="entry name" value="PBP_dimer_sf"/>
</dbReference>
<keyword evidence="4" id="KW-1133">Transmembrane helix</keyword>
<proteinExistence type="predicted"/>
<dbReference type="InterPro" id="IPR001460">
    <property type="entry name" value="PCN-bd_Tpept"/>
</dbReference>
<dbReference type="EMBL" id="DSUJ01000008">
    <property type="protein sequence ID" value="HFI90726.1"/>
    <property type="molecule type" value="Genomic_DNA"/>
</dbReference>
<dbReference type="InterPro" id="IPR050515">
    <property type="entry name" value="Beta-lactam/transpept"/>
</dbReference>
<dbReference type="SUPFAM" id="SSF54184">
    <property type="entry name" value="Penicillin-binding protein 2x (pbp-2x), c-terminal domain"/>
    <property type="match status" value="1"/>
</dbReference>
<evidence type="ECO:0000256" key="3">
    <source>
        <dbReference type="ARBA" id="ARBA00023136"/>
    </source>
</evidence>
<dbReference type="Gene3D" id="3.30.450.330">
    <property type="match status" value="1"/>
</dbReference>
<dbReference type="Pfam" id="PF00905">
    <property type="entry name" value="Transpeptidase"/>
    <property type="match status" value="1"/>
</dbReference>
<organism evidence="6">
    <name type="scientific">Ignavibacterium album</name>
    <dbReference type="NCBI Taxonomy" id="591197"/>
    <lineage>
        <taxon>Bacteria</taxon>
        <taxon>Pseudomonadati</taxon>
        <taxon>Ignavibacteriota</taxon>
        <taxon>Ignavibacteria</taxon>
        <taxon>Ignavibacteriales</taxon>
        <taxon>Ignavibacteriaceae</taxon>
        <taxon>Ignavibacterium</taxon>
    </lineage>
</organism>
<reference evidence="6" key="1">
    <citation type="journal article" date="2020" name="mSystems">
        <title>Genome- and Community-Level Interaction Insights into Carbon Utilization and Element Cycling Functions of Hydrothermarchaeota in Hydrothermal Sediment.</title>
        <authorList>
            <person name="Zhou Z."/>
            <person name="Liu Y."/>
            <person name="Xu W."/>
            <person name="Pan J."/>
            <person name="Luo Z.H."/>
            <person name="Li M."/>
        </authorList>
    </citation>
    <scope>NUCLEOTIDE SEQUENCE [LARGE SCALE GENOMIC DNA]</scope>
    <source>
        <strain evidence="6">SpSt-479</strain>
    </source>
</reference>
<dbReference type="GO" id="GO:0004180">
    <property type="term" value="F:carboxypeptidase activity"/>
    <property type="evidence" value="ECO:0007669"/>
    <property type="project" value="UniProtKB-KW"/>
</dbReference>
<protein>
    <submittedName>
        <fullName evidence="6">PASTA domain-containing protein</fullName>
    </submittedName>
</protein>
<evidence type="ECO:0000256" key="4">
    <source>
        <dbReference type="SAM" id="Phobius"/>
    </source>
</evidence>
<comment type="subcellular location">
    <subcellularLocation>
        <location evidence="1">Membrane</location>
    </subcellularLocation>
</comment>
<accession>A0A7V2ZIV8</accession>
<keyword evidence="3 4" id="KW-0472">Membrane</keyword>
<keyword evidence="4" id="KW-0812">Transmembrane</keyword>
<dbReference type="SUPFAM" id="SSF56601">
    <property type="entry name" value="beta-lactamase/transpeptidase-like"/>
    <property type="match status" value="1"/>
</dbReference>
<evidence type="ECO:0000256" key="2">
    <source>
        <dbReference type="ARBA" id="ARBA00022645"/>
    </source>
</evidence>
<dbReference type="GO" id="GO:0005886">
    <property type="term" value="C:plasma membrane"/>
    <property type="evidence" value="ECO:0007669"/>
    <property type="project" value="TreeGrafter"/>
</dbReference>
<dbReference type="InterPro" id="IPR012338">
    <property type="entry name" value="Beta-lactam/transpept-like"/>
</dbReference>
<dbReference type="CDD" id="cd06575">
    <property type="entry name" value="PASTA_Pbp2x-like_2"/>
    <property type="match status" value="1"/>
</dbReference>